<dbReference type="CDD" id="cd01428">
    <property type="entry name" value="ADK"/>
    <property type="match status" value="1"/>
</dbReference>
<comment type="caution">
    <text evidence="5">Lacks conserved residue(s) required for the propagation of feature annotation.</text>
</comment>
<dbReference type="STRING" id="1797529.A2570_02925"/>
<dbReference type="PRINTS" id="PR00094">
    <property type="entry name" value="ADENYLTKNASE"/>
</dbReference>
<dbReference type="Proteomes" id="UP000178570">
    <property type="component" value="Unassembled WGS sequence"/>
</dbReference>
<comment type="catalytic activity">
    <reaction evidence="5 7">
        <text>AMP + ATP = 2 ADP</text>
        <dbReference type="Rhea" id="RHEA:12973"/>
        <dbReference type="ChEBI" id="CHEBI:30616"/>
        <dbReference type="ChEBI" id="CHEBI:456215"/>
        <dbReference type="ChEBI" id="CHEBI:456216"/>
        <dbReference type="EC" id="2.7.4.3"/>
    </reaction>
</comment>
<organism evidence="8 9">
    <name type="scientific">Candidatus Brennerbacteria bacterium RIFOXYD1_FULL_41_16</name>
    <dbReference type="NCBI Taxonomy" id="1797529"/>
    <lineage>
        <taxon>Bacteria</taxon>
        <taxon>Candidatus Brenneribacteriota</taxon>
    </lineage>
</organism>
<feature type="binding site" evidence="5">
    <location>
        <position position="177"/>
    </location>
    <ligand>
        <name>AMP</name>
        <dbReference type="ChEBI" id="CHEBI:456215"/>
    </ligand>
</feature>
<dbReference type="AlphaFoldDB" id="A0A1G1XJA2"/>
<evidence type="ECO:0000313" key="8">
    <source>
        <dbReference type="EMBL" id="OGY40215.1"/>
    </source>
</evidence>
<dbReference type="EC" id="2.7.4.3" evidence="5 7"/>
<dbReference type="GO" id="GO:0004017">
    <property type="term" value="F:AMP kinase activity"/>
    <property type="evidence" value="ECO:0007669"/>
    <property type="project" value="UniProtKB-UniRule"/>
</dbReference>
<evidence type="ECO:0000256" key="3">
    <source>
        <dbReference type="ARBA" id="ARBA00022741"/>
    </source>
</evidence>
<proteinExistence type="inferred from homology"/>
<dbReference type="GO" id="GO:0044209">
    <property type="term" value="P:AMP salvage"/>
    <property type="evidence" value="ECO:0007669"/>
    <property type="project" value="UniProtKB-UniRule"/>
</dbReference>
<dbReference type="InterPro" id="IPR027417">
    <property type="entry name" value="P-loop_NTPase"/>
</dbReference>
<dbReference type="PANTHER" id="PTHR23359">
    <property type="entry name" value="NUCLEOTIDE KINASE"/>
    <property type="match status" value="1"/>
</dbReference>
<keyword evidence="5" id="KW-0963">Cytoplasm</keyword>
<evidence type="ECO:0000256" key="5">
    <source>
        <dbReference type="HAMAP-Rule" id="MF_00235"/>
    </source>
</evidence>
<evidence type="ECO:0000256" key="2">
    <source>
        <dbReference type="ARBA" id="ARBA00022727"/>
    </source>
</evidence>
<keyword evidence="1 5" id="KW-0808">Transferase</keyword>
<feature type="binding site" evidence="5">
    <location>
        <position position="41"/>
    </location>
    <ligand>
        <name>AMP</name>
        <dbReference type="ChEBI" id="CHEBI:456215"/>
    </ligand>
</feature>
<dbReference type="InterPro" id="IPR000850">
    <property type="entry name" value="Adenylat/UMP-CMP_kin"/>
</dbReference>
<evidence type="ECO:0000313" key="9">
    <source>
        <dbReference type="Proteomes" id="UP000178570"/>
    </source>
</evidence>
<keyword evidence="4 5" id="KW-0418">Kinase</keyword>
<evidence type="ECO:0000256" key="4">
    <source>
        <dbReference type="ARBA" id="ARBA00022777"/>
    </source>
</evidence>
<keyword evidence="2 5" id="KW-0545">Nucleotide biosynthesis</keyword>
<comment type="subunit">
    <text evidence="5 7">Monomer.</text>
</comment>
<reference evidence="8 9" key="1">
    <citation type="journal article" date="2016" name="Nat. Commun.">
        <title>Thousands of microbial genomes shed light on interconnected biogeochemical processes in an aquifer system.</title>
        <authorList>
            <person name="Anantharaman K."/>
            <person name="Brown C.T."/>
            <person name="Hug L.A."/>
            <person name="Sharon I."/>
            <person name="Castelle C.J."/>
            <person name="Probst A.J."/>
            <person name="Thomas B.C."/>
            <person name="Singh A."/>
            <person name="Wilkins M.J."/>
            <person name="Karaoz U."/>
            <person name="Brodie E.L."/>
            <person name="Williams K.H."/>
            <person name="Hubbard S.S."/>
            <person name="Banfield J.F."/>
        </authorList>
    </citation>
    <scope>NUCLEOTIDE SEQUENCE [LARGE SCALE GENOMIC DNA]</scope>
</reference>
<comment type="function">
    <text evidence="5">Catalyzes the reversible transfer of the terminal phosphate group between ATP and AMP. Plays an important role in cellular energy homeostasis and in adenine nucleotide metabolism.</text>
</comment>
<comment type="similarity">
    <text evidence="5 6">Belongs to the adenylate kinase family.</text>
</comment>
<protein>
    <recommendedName>
        <fullName evidence="5 7">Adenylate kinase</fullName>
        <shortName evidence="5">AK</shortName>
        <ecNumber evidence="5 7">2.7.4.3</ecNumber>
    </recommendedName>
    <alternativeName>
        <fullName evidence="5">ATP-AMP transphosphorylase</fullName>
    </alternativeName>
    <alternativeName>
        <fullName evidence="5">ATP:AMP phosphotransferase</fullName>
    </alternativeName>
    <alternativeName>
        <fullName evidence="5">Adenylate monophosphate kinase</fullName>
    </alternativeName>
</protein>
<feature type="binding site" evidence="5">
    <location>
        <position position="134"/>
    </location>
    <ligand>
        <name>ATP</name>
        <dbReference type="ChEBI" id="CHEBI:30616"/>
    </ligand>
</feature>
<evidence type="ECO:0000256" key="6">
    <source>
        <dbReference type="RuleBase" id="RU003330"/>
    </source>
</evidence>
<evidence type="ECO:0000256" key="1">
    <source>
        <dbReference type="ARBA" id="ARBA00022679"/>
    </source>
</evidence>
<evidence type="ECO:0000256" key="7">
    <source>
        <dbReference type="RuleBase" id="RU003331"/>
    </source>
</evidence>
<name>A0A1G1XJA2_9BACT</name>
<sequence length="224" mass="25602">MSKFHVFCIIGKSGSGKGTQVELLKKKLGKTKHIINGDLFRAFIKLDNLLSKKTKKVVNSGGLPPAWLSAYLWQTEFLKPISAGTKSAIFEGTPRRIWEADILDDVSDYLFDQRSVAIYIDISDKEAKQRLLIRLVCKKCKQPVPYKLIKLNPKKCSFCGGGIEKRKDDDEQAILKRLTWFKTDVLPTVEYYKKKGRLVHVNGEQDVPLVFKELWSKLSKRLKS</sequence>
<feature type="region of interest" description="NMP" evidence="5">
    <location>
        <begin position="35"/>
        <end position="64"/>
    </location>
</feature>
<keyword evidence="3 5" id="KW-0547">Nucleotide-binding</keyword>
<dbReference type="Gene3D" id="3.40.50.300">
    <property type="entry name" value="P-loop containing nucleotide triphosphate hydrolases"/>
    <property type="match status" value="1"/>
</dbReference>
<gene>
    <name evidence="5" type="primary">adk</name>
    <name evidence="8" type="ORF">A2570_02925</name>
</gene>
<feature type="binding site" evidence="5">
    <location>
        <begin position="14"/>
        <end position="19"/>
    </location>
    <ligand>
        <name>ATP</name>
        <dbReference type="ChEBI" id="CHEBI:30616"/>
    </ligand>
</feature>
<keyword evidence="5 7" id="KW-0067">ATP-binding</keyword>
<comment type="caution">
    <text evidence="8">The sequence shown here is derived from an EMBL/GenBank/DDBJ whole genome shotgun (WGS) entry which is preliminary data.</text>
</comment>
<dbReference type="UniPathway" id="UPA00588">
    <property type="reaction ID" value="UER00649"/>
</dbReference>
<dbReference type="HAMAP" id="MF_00235">
    <property type="entry name" value="Adenylate_kinase_Adk"/>
    <property type="match status" value="1"/>
</dbReference>
<comment type="pathway">
    <text evidence="5">Purine metabolism; AMP biosynthesis via salvage pathway; AMP from ADP: step 1/1.</text>
</comment>
<dbReference type="Pfam" id="PF00406">
    <property type="entry name" value="ADK"/>
    <property type="match status" value="1"/>
</dbReference>
<comment type="domain">
    <text evidence="5">Consists of three domains, a large central CORE domain and two small peripheral domains, NMPbind and LID, which undergo movements during catalysis. The LID domain closes over the site of phosphoryl transfer upon ATP binding. Assembling and dissambling the active center during each catalytic cycle provides an effective means to prevent ATP hydrolysis.</text>
</comment>
<accession>A0A1G1XJA2</accession>
<feature type="binding site" evidence="5">
    <location>
        <position position="205"/>
    </location>
    <ligand>
        <name>ATP</name>
        <dbReference type="ChEBI" id="CHEBI:30616"/>
    </ligand>
</feature>
<feature type="binding site" evidence="5">
    <location>
        <position position="166"/>
    </location>
    <ligand>
        <name>AMP</name>
        <dbReference type="ChEBI" id="CHEBI:456215"/>
    </ligand>
</feature>
<dbReference type="SUPFAM" id="SSF52540">
    <property type="entry name" value="P-loop containing nucleoside triphosphate hydrolases"/>
    <property type="match status" value="1"/>
</dbReference>
<comment type="subcellular location">
    <subcellularLocation>
        <location evidence="5 7">Cytoplasm</location>
    </subcellularLocation>
</comment>
<dbReference type="GO" id="GO:0005737">
    <property type="term" value="C:cytoplasm"/>
    <property type="evidence" value="ECO:0007669"/>
    <property type="project" value="UniProtKB-SubCell"/>
</dbReference>
<dbReference type="GO" id="GO:0005524">
    <property type="term" value="F:ATP binding"/>
    <property type="evidence" value="ECO:0007669"/>
    <property type="project" value="UniProtKB-UniRule"/>
</dbReference>
<dbReference type="EMBL" id="MHHY01000009">
    <property type="protein sequence ID" value="OGY40215.1"/>
    <property type="molecule type" value="Genomic_DNA"/>
</dbReference>